<reference evidence="5" key="1">
    <citation type="submission" date="2021-08" db="EMBL/GenBank/DDBJ databases">
        <title>WGS assembly of Ceratopteris richardii.</title>
        <authorList>
            <person name="Marchant D.B."/>
            <person name="Chen G."/>
            <person name="Jenkins J."/>
            <person name="Shu S."/>
            <person name="Leebens-Mack J."/>
            <person name="Grimwood J."/>
            <person name="Schmutz J."/>
            <person name="Soltis P."/>
            <person name="Soltis D."/>
            <person name="Chen Z.-H."/>
        </authorList>
    </citation>
    <scope>NUCLEOTIDE SEQUENCE</scope>
    <source>
        <strain evidence="5">Whitten #5841</strain>
        <tissue evidence="5">Leaf</tissue>
    </source>
</reference>
<proteinExistence type="inferred from homology"/>
<dbReference type="InterPro" id="IPR044604">
    <property type="entry name" value="FLZ12/13/14"/>
</dbReference>
<evidence type="ECO:0000313" key="5">
    <source>
        <dbReference type="EMBL" id="KAH7365795.1"/>
    </source>
</evidence>
<evidence type="ECO:0000256" key="3">
    <source>
        <dbReference type="PROSITE-ProRule" id="PRU01131"/>
    </source>
</evidence>
<evidence type="ECO:0000259" key="4">
    <source>
        <dbReference type="PROSITE" id="PS51795"/>
    </source>
</evidence>
<evidence type="ECO:0000256" key="2">
    <source>
        <dbReference type="ARBA" id="ARBA00022723"/>
    </source>
</evidence>
<dbReference type="GO" id="GO:0046872">
    <property type="term" value="F:metal ion binding"/>
    <property type="evidence" value="ECO:0007669"/>
    <property type="project" value="UniProtKB-KW"/>
</dbReference>
<dbReference type="Proteomes" id="UP000825935">
    <property type="component" value="Chromosome 18"/>
</dbReference>
<comment type="similarity">
    <text evidence="1">Belongs to the FLZ family.</text>
</comment>
<evidence type="ECO:0000256" key="1">
    <source>
        <dbReference type="ARBA" id="ARBA00009374"/>
    </source>
</evidence>
<name>A0A8T2SPC7_CERRI</name>
<dbReference type="PANTHER" id="PTHR47208">
    <property type="entry name" value="OS02G0174800 PROTEIN"/>
    <property type="match status" value="1"/>
</dbReference>
<keyword evidence="2" id="KW-0479">Metal-binding</keyword>
<sequence length="195" mass="22123">MCGGLRESERLVTVDVPWSPMSLLRHELKPHRKNYIDQPHAGGFSYFSALTESREISQFVLKGRIEMGPMVAADVSLKPSLIRRNLSSAPQADGILADGMNSGAVGRKGLCNIPVPHQRTFTKPRKQSIFLPLSPPHEGQYMETRDLFSAGFMSACFLCGRRLRLGIYIDMYRGDRAFWSCECRYRNILEEELIR</sequence>
<dbReference type="AlphaFoldDB" id="A0A8T2SPC7"/>
<dbReference type="Pfam" id="PF04570">
    <property type="entry name" value="zf-FLZ"/>
    <property type="match status" value="1"/>
</dbReference>
<dbReference type="OrthoDB" id="1926521at2759"/>
<dbReference type="PROSITE" id="PS51795">
    <property type="entry name" value="ZF_FLZ"/>
    <property type="match status" value="1"/>
</dbReference>
<comment type="caution">
    <text evidence="5">The sequence shown here is derived from an EMBL/GenBank/DDBJ whole genome shotgun (WGS) entry which is preliminary data.</text>
</comment>
<organism evidence="5 6">
    <name type="scientific">Ceratopteris richardii</name>
    <name type="common">Triangle waterfern</name>
    <dbReference type="NCBI Taxonomy" id="49495"/>
    <lineage>
        <taxon>Eukaryota</taxon>
        <taxon>Viridiplantae</taxon>
        <taxon>Streptophyta</taxon>
        <taxon>Embryophyta</taxon>
        <taxon>Tracheophyta</taxon>
        <taxon>Polypodiopsida</taxon>
        <taxon>Polypodiidae</taxon>
        <taxon>Polypodiales</taxon>
        <taxon>Pteridineae</taxon>
        <taxon>Pteridaceae</taxon>
        <taxon>Parkerioideae</taxon>
        <taxon>Ceratopteris</taxon>
    </lineage>
</organism>
<feature type="domain" description="FLZ-type" evidence="4">
    <location>
        <begin position="151"/>
        <end position="195"/>
    </location>
</feature>
<dbReference type="EMBL" id="CM035423">
    <property type="protein sequence ID" value="KAH7365795.1"/>
    <property type="molecule type" value="Genomic_DNA"/>
</dbReference>
<dbReference type="InterPro" id="IPR007650">
    <property type="entry name" value="Zf-FLZ_dom"/>
</dbReference>
<feature type="zinc finger region" description="FLZ-type" evidence="3">
    <location>
        <begin position="151"/>
        <end position="195"/>
    </location>
</feature>
<keyword evidence="6" id="KW-1185">Reference proteome</keyword>
<gene>
    <name evidence="5" type="ORF">KP509_18G046700</name>
</gene>
<dbReference type="PANTHER" id="PTHR47208:SF1">
    <property type="entry name" value="OS02G0174800 PROTEIN"/>
    <property type="match status" value="1"/>
</dbReference>
<accession>A0A8T2SPC7</accession>
<protein>
    <recommendedName>
        <fullName evidence="4">FLZ-type domain-containing protein</fullName>
    </recommendedName>
</protein>
<evidence type="ECO:0000313" key="6">
    <source>
        <dbReference type="Proteomes" id="UP000825935"/>
    </source>
</evidence>